<evidence type="ECO:0000313" key="2">
    <source>
        <dbReference type="EMBL" id="KAL3769613.1"/>
    </source>
</evidence>
<dbReference type="PANTHER" id="PTHR46928">
    <property type="entry name" value="MESENCHYME-SPECIFIC CELL SURFACE GLYCOPROTEIN"/>
    <property type="match status" value="1"/>
</dbReference>
<keyword evidence="3" id="KW-1185">Reference proteome</keyword>
<accession>A0ABD3N2S0</accession>
<dbReference type="PANTHER" id="PTHR46928:SF1">
    <property type="entry name" value="MESENCHYME-SPECIFIC CELL SURFACE GLYCOPROTEIN"/>
    <property type="match status" value="1"/>
</dbReference>
<dbReference type="SUPFAM" id="SSF75011">
    <property type="entry name" value="3-carboxy-cis,cis-mucoante lactonizing enzyme"/>
    <property type="match status" value="1"/>
</dbReference>
<sequence>MKLTTLAQKTLLLGLAATSHASSSVPIADIVNDLNGTGDISESSSTSPAGGSFNRISTFFVCSQLDPDCNIDDVTSAETIWVTKDYNTLVYTDSPGQRVGFVDITDAAAPVAGGFVDLPGEPTTVRIHGNYAIVGVNTSPDYENPSGVLAVVDIESKSIVHEIDIMGQPDAVDVSKDEQYIVIAIENERDEDLGDGILPQMPAGFVVIIDTPTDSTPEEWTVRKIDMTGLDILYPEDPEPEYVSINVDNIAVVTM</sequence>
<name>A0ABD3N2S0_9STRA</name>
<dbReference type="InterPro" id="IPR052956">
    <property type="entry name" value="Mesenchyme-surface_protein"/>
</dbReference>
<proteinExistence type="predicted"/>
<dbReference type="AlphaFoldDB" id="A0ABD3N2S0"/>
<dbReference type="Gene3D" id="2.130.10.10">
    <property type="entry name" value="YVTN repeat-like/Quinoprotein amine dehydrogenase"/>
    <property type="match status" value="1"/>
</dbReference>
<reference evidence="2 3" key="1">
    <citation type="submission" date="2024-10" db="EMBL/GenBank/DDBJ databases">
        <title>Updated reference genomes for cyclostephanoid diatoms.</title>
        <authorList>
            <person name="Roberts W.R."/>
            <person name="Alverson A.J."/>
        </authorList>
    </citation>
    <scope>NUCLEOTIDE SEQUENCE [LARGE SCALE GENOMIC DNA]</scope>
    <source>
        <strain evidence="2 3">AJA010-31</strain>
    </source>
</reference>
<organism evidence="2 3">
    <name type="scientific">Cyclotella atomus</name>
    <dbReference type="NCBI Taxonomy" id="382360"/>
    <lineage>
        <taxon>Eukaryota</taxon>
        <taxon>Sar</taxon>
        <taxon>Stramenopiles</taxon>
        <taxon>Ochrophyta</taxon>
        <taxon>Bacillariophyta</taxon>
        <taxon>Coscinodiscophyceae</taxon>
        <taxon>Thalassiosirophycidae</taxon>
        <taxon>Stephanodiscales</taxon>
        <taxon>Stephanodiscaceae</taxon>
        <taxon>Cyclotella</taxon>
    </lineage>
</organism>
<dbReference type="EMBL" id="JALLPJ020001329">
    <property type="protein sequence ID" value="KAL3769613.1"/>
    <property type="molecule type" value="Genomic_DNA"/>
</dbReference>
<dbReference type="InterPro" id="IPR015943">
    <property type="entry name" value="WD40/YVTN_repeat-like_dom_sf"/>
</dbReference>
<protein>
    <submittedName>
        <fullName evidence="2">Uncharacterized protein</fullName>
    </submittedName>
</protein>
<feature type="signal peptide" evidence="1">
    <location>
        <begin position="1"/>
        <end position="21"/>
    </location>
</feature>
<feature type="chain" id="PRO_5044773003" evidence="1">
    <location>
        <begin position="22"/>
        <end position="255"/>
    </location>
</feature>
<keyword evidence="1" id="KW-0732">Signal</keyword>
<gene>
    <name evidence="2" type="ORF">ACHAWO_011559</name>
</gene>
<evidence type="ECO:0000256" key="1">
    <source>
        <dbReference type="SAM" id="SignalP"/>
    </source>
</evidence>
<comment type="caution">
    <text evidence="2">The sequence shown here is derived from an EMBL/GenBank/DDBJ whole genome shotgun (WGS) entry which is preliminary data.</text>
</comment>
<dbReference type="Proteomes" id="UP001530400">
    <property type="component" value="Unassembled WGS sequence"/>
</dbReference>
<evidence type="ECO:0000313" key="3">
    <source>
        <dbReference type="Proteomes" id="UP001530400"/>
    </source>
</evidence>